<keyword evidence="6" id="KW-0378">Hydrolase</keyword>
<dbReference type="InterPro" id="IPR024079">
    <property type="entry name" value="MetalloPept_cat_dom_sf"/>
</dbReference>
<keyword evidence="12" id="KW-1185">Reference proteome</keyword>
<comment type="cofactor">
    <cofactor evidence="1">
        <name>Zn(2+)</name>
        <dbReference type="ChEBI" id="CHEBI:29105"/>
    </cofactor>
</comment>
<protein>
    <recommendedName>
        <fullName evidence="13">Peptidase M13 N-terminal domain-containing protein</fullName>
    </recommendedName>
</protein>
<dbReference type="SUPFAM" id="SSF55486">
    <property type="entry name" value="Metalloproteases ('zincins'), catalytic domain"/>
    <property type="match status" value="1"/>
</dbReference>
<gene>
    <name evidence="11" type="ORF">MELIAE_LOCUS1631</name>
</gene>
<dbReference type="InterPro" id="IPR042089">
    <property type="entry name" value="Peptidase_M13_dom_2"/>
</dbReference>
<proteinExistence type="inferred from homology"/>
<evidence type="ECO:0000256" key="7">
    <source>
        <dbReference type="ARBA" id="ARBA00022833"/>
    </source>
</evidence>
<dbReference type="AlphaFoldDB" id="A0A9P0FC96"/>
<evidence type="ECO:0008006" key="13">
    <source>
        <dbReference type="Google" id="ProtNLM"/>
    </source>
</evidence>
<evidence type="ECO:0000313" key="12">
    <source>
        <dbReference type="Proteomes" id="UP001154078"/>
    </source>
</evidence>
<dbReference type="GO" id="GO:0004222">
    <property type="term" value="F:metalloendopeptidase activity"/>
    <property type="evidence" value="ECO:0007669"/>
    <property type="project" value="InterPro"/>
</dbReference>
<keyword evidence="8" id="KW-0482">Metalloprotease</keyword>
<evidence type="ECO:0000256" key="2">
    <source>
        <dbReference type="ARBA" id="ARBA00004401"/>
    </source>
</evidence>
<dbReference type="InterPro" id="IPR018497">
    <property type="entry name" value="Peptidase_M13_C"/>
</dbReference>
<dbReference type="Pfam" id="PF01431">
    <property type="entry name" value="Peptidase_M13"/>
    <property type="match status" value="1"/>
</dbReference>
<comment type="subcellular location">
    <subcellularLocation>
        <location evidence="2">Cell membrane</location>
        <topology evidence="2">Single-pass type II membrane protein</topology>
    </subcellularLocation>
</comment>
<dbReference type="OrthoDB" id="7867452at2759"/>
<evidence type="ECO:0000259" key="10">
    <source>
        <dbReference type="Pfam" id="PF05649"/>
    </source>
</evidence>
<feature type="domain" description="Peptidase M13 C-terminal" evidence="9">
    <location>
        <begin position="394"/>
        <end position="592"/>
    </location>
</feature>
<accession>A0A9P0FC96</accession>
<evidence type="ECO:0000313" key="11">
    <source>
        <dbReference type="EMBL" id="CAH0547692.1"/>
    </source>
</evidence>
<feature type="domain" description="Peptidase M13 N-terminal" evidence="10">
    <location>
        <begin position="20"/>
        <end position="329"/>
    </location>
</feature>
<dbReference type="Pfam" id="PF05649">
    <property type="entry name" value="Peptidase_M13_N"/>
    <property type="match status" value="1"/>
</dbReference>
<dbReference type="GO" id="GO:0046872">
    <property type="term" value="F:metal ion binding"/>
    <property type="evidence" value="ECO:0007669"/>
    <property type="project" value="UniProtKB-KW"/>
</dbReference>
<evidence type="ECO:0000256" key="6">
    <source>
        <dbReference type="ARBA" id="ARBA00022801"/>
    </source>
</evidence>
<evidence type="ECO:0000256" key="1">
    <source>
        <dbReference type="ARBA" id="ARBA00001947"/>
    </source>
</evidence>
<evidence type="ECO:0000256" key="3">
    <source>
        <dbReference type="ARBA" id="ARBA00007357"/>
    </source>
</evidence>
<keyword evidence="7" id="KW-0862">Zinc</keyword>
<keyword evidence="4" id="KW-0645">Protease</keyword>
<dbReference type="GO" id="GO:0016485">
    <property type="term" value="P:protein processing"/>
    <property type="evidence" value="ECO:0007669"/>
    <property type="project" value="TreeGrafter"/>
</dbReference>
<comment type="similarity">
    <text evidence="3">Belongs to the peptidase M13 family.</text>
</comment>
<reference evidence="11" key="1">
    <citation type="submission" date="2021-12" db="EMBL/GenBank/DDBJ databases">
        <authorList>
            <person name="King R."/>
        </authorList>
    </citation>
    <scope>NUCLEOTIDE SEQUENCE</scope>
</reference>
<dbReference type="GO" id="GO:0005886">
    <property type="term" value="C:plasma membrane"/>
    <property type="evidence" value="ECO:0007669"/>
    <property type="project" value="UniProtKB-SubCell"/>
</dbReference>
<dbReference type="Gene3D" id="3.40.390.10">
    <property type="entry name" value="Collagenase (Catalytic Domain)"/>
    <property type="match status" value="1"/>
</dbReference>
<keyword evidence="5" id="KW-0479">Metal-binding</keyword>
<dbReference type="Proteomes" id="UP001154078">
    <property type="component" value="Chromosome 1"/>
</dbReference>
<evidence type="ECO:0000256" key="4">
    <source>
        <dbReference type="ARBA" id="ARBA00022670"/>
    </source>
</evidence>
<name>A0A9P0FC96_BRAAE</name>
<dbReference type="Gene3D" id="1.10.1380.10">
    <property type="entry name" value="Neutral endopeptidase , domain2"/>
    <property type="match status" value="1"/>
</dbReference>
<organism evidence="11 12">
    <name type="scientific">Brassicogethes aeneus</name>
    <name type="common">Rape pollen beetle</name>
    <name type="synonym">Meligethes aeneus</name>
    <dbReference type="NCBI Taxonomy" id="1431903"/>
    <lineage>
        <taxon>Eukaryota</taxon>
        <taxon>Metazoa</taxon>
        <taxon>Ecdysozoa</taxon>
        <taxon>Arthropoda</taxon>
        <taxon>Hexapoda</taxon>
        <taxon>Insecta</taxon>
        <taxon>Pterygota</taxon>
        <taxon>Neoptera</taxon>
        <taxon>Endopterygota</taxon>
        <taxon>Coleoptera</taxon>
        <taxon>Polyphaga</taxon>
        <taxon>Cucujiformia</taxon>
        <taxon>Nitidulidae</taxon>
        <taxon>Meligethinae</taxon>
        <taxon>Brassicogethes</taxon>
    </lineage>
</organism>
<dbReference type="InterPro" id="IPR000718">
    <property type="entry name" value="Peptidase_M13"/>
</dbReference>
<dbReference type="InterPro" id="IPR008753">
    <property type="entry name" value="Peptidase_M13_N"/>
</dbReference>
<dbReference type="PANTHER" id="PTHR11733">
    <property type="entry name" value="ZINC METALLOPROTEASE FAMILY M13 NEPRILYSIN-RELATED"/>
    <property type="match status" value="1"/>
</dbReference>
<sequence>MVNSYSSISYKQFCAYSAIRNLKKYALVVGGWYILRNWNDADFDKNQVLIKLHVDFGVTPFFKIAVEPNPRIPGRNAIRISPAGLGLPDKEYYYTDSDDRVQTAYKNLIRDAIIYLSTATNEAIKFGTDIFSYEKRIAEVTPSSVTLQNPIHTYNVFTLTELKDTVQLPLFDILTGLYPESNITENTEVIVTSQEYLQEISLIISSTDRKTMNGYLIWTLVKNYLPYLSTEYTSAINTFYGELLGIQHPPERWEVCTGITKKFMGLASEVLEEIENPLPEKTVKLVNETFQTILKTVKTRLDSLEIEYSALYKQLKLKLNSMSLQIGLPEKVKSEEYLKHYYLKLKIFKINFFESITNGVFFQKKLDEKKLISSPPEDIILENSSTEKMPRVIYLPAENVVIIPRILLSEPIFDPDYPKSIIYGRLGVELSNAIISAVLPYDSLWTSDRKILSPFHSTVKESLESAEKSTDCLGKYILGLNLAVPASLANETALKMLKQMTAVSVANEALLGSLEYVDHIHQPALEEFEDSALFFLSYSQTECSETTNQRQFYENIVNFGLSQKTLLHLIWSQLPEFTSAFDCSANKKSICKKVF</sequence>
<dbReference type="EMBL" id="OV121132">
    <property type="protein sequence ID" value="CAH0547692.1"/>
    <property type="molecule type" value="Genomic_DNA"/>
</dbReference>
<evidence type="ECO:0000256" key="8">
    <source>
        <dbReference type="ARBA" id="ARBA00023049"/>
    </source>
</evidence>
<evidence type="ECO:0000256" key="5">
    <source>
        <dbReference type="ARBA" id="ARBA00022723"/>
    </source>
</evidence>
<dbReference type="PANTHER" id="PTHR11733:SF228">
    <property type="entry name" value="PROTEIN GONE EARLY"/>
    <property type="match status" value="1"/>
</dbReference>
<evidence type="ECO:0000259" key="9">
    <source>
        <dbReference type="Pfam" id="PF01431"/>
    </source>
</evidence>